<reference evidence="1 2" key="1">
    <citation type="submission" date="2020-07" db="EMBL/GenBank/DDBJ databases">
        <title>Halosimplex litoreum sp. nov. and Halosimplex rubrum sp. nov., isolated from different salt environments.</title>
        <authorList>
            <person name="Cui H."/>
        </authorList>
    </citation>
    <scope>NUCLEOTIDE SEQUENCE [LARGE SCALE GENOMIC DNA]</scope>
    <source>
        <strain evidence="1 2">R2</strain>
    </source>
</reference>
<dbReference type="RefSeq" id="WP_179922786.1">
    <property type="nucleotide sequence ID" value="NZ_CP058909.1"/>
</dbReference>
<sequence>MKEIIANEPDGPGKCPACRQEAGKLYRFEDEDEDTAACGSCFFETILEMDLDIADEHEVVVNKIVTELVDNALAELSSGELYQLEDTLHSINDQIPESNATSTPIDA</sequence>
<name>A0A7D5PCG1_9EURY</name>
<dbReference type="EMBL" id="CP058909">
    <property type="protein sequence ID" value="QLH82318.1"/>
    <property type="molecule type" value="Genomic_DNA"/>
</dbReference>
<protein>
    <submittedName>
        <fullName evidence="1">Uncharacterized protein</fullName>
    </submittedName>
</protein>
<evidence type="ECO:0000313" key="2">
    <source>
        <dbReference type="Proteomes" id="UP000509346"/>
    </source>
</evidence>
<dbReference type="Proteomes" id="UP000509346">
    <property type="component" value="Chromosome"/>
</dbReference>
<dbReference type="GeneID" id="56083352"/>
<accession>A0A7D5PCG1</accession>
<proteinExistence type="predicted"/>
<dbReference type="AlphaFoldDB" id="A0A7D5PCG1"/>
<evidence type="ECO:0000313" key="1">
    <source>
        <dbReference type="EMBL" id="QLH82318.1"/>
    </source>
</evidence>
<keyword evidence="2" id="KW-1185">Reference proteome</keyword>
<dbReference type="KEGG" id="hpel:HZS54_12145"/>
<gene>
    <name evidence="1" type="ORF">HZS54_12145</name>
</gene>
<organism evidence="1 2">
    <name type="scientific">Halosimplex pelagicum</name>
    <dbReference type="NCBI Taxonomy" id="869886"/>
    <lineage>
        <taxon>Archaea</taxon>
        <taxon>Methanobacteriati</taxon>
        <taxon>Methanobacteriota</taxon>
        <taxon>Stenosarchaea group</taxon>
        <taxon>Halobacteria</taxon>
        <taxon>Halobacteriales</taxon>
        <taxon>Haloarculaceae</taxon>
        <taxon>Halosimplex</taxon>
    </lineage>
</organism>